<dbReference type="PROSITE" id="PS51819">
    <property type="entry name" value="VOC"/>
    <property type="match status" value="1"/>
</dbReference>
<dbReference type="AlphaFoldDB" id="A0A6N3ACE6"/>
<dbReference type="SUPFAM" id="SSF54593">
    <property type="entry name" value="Glyoxalase/Bleomycin resistance protein/Dihydroxybiphenyl dioxygenase"/>
    <property type="match status" value="1"/>
</dbReference>
<dbReference type="InterPro" id="IPR029068">
    <property type="entry name" value="Glyas_Bleomycin-R_OHBP_Dase"/>
</dbReference>
<sequence length="113" mass="13174">MARIDHAAIRTKSYEEAQRFFEDVFEMHMWREIGEKPGRKCWYKEGIQLCEVEELDAASENGYDHISIAVDSEAEIMEKIKAYPVKAINDHWFSLPNGTKIELKPLAEWKVDA</sequence>
<dbReference type="Gene3D" id="3.10.180.10">
    <property type="entry name" value="2,3-Dihydroxybiphenyl 1,2-Dioxygenase, domain 1"/>
    <property type="match status" value="1"/>
</dbReference>
<gene>
    <name evidence="2" type="ORF">RTLFYP15_00926</name>
</gene>
<name>A0A6N3ACE6_9FIRM</name>
<dbReference type="EMBL" id="CACRUQ010000005">
    <property type="protein sequence ID" value="VYT87270.1"/>
    <property type="molecule type" value="Genomic_DNA"/>
</dbReference>
<feature type="domain" description="VOC" evidence="1">
    <location>
        <begin position="3"/>
        <end position="113"/>
    </location>
</feature>
<protein>
    <recommendedName>
        <fullName evidence="1">VOC domain-containing protein</fullName>
    </recommendedName>
</protein>
<evidence type="ECO:0000313" key="2">
    <source>
        <dbReference type="EMBL" id="VYT87270.1"/>
    </source>
</evidence>
<evidence type="ECO:0000259" key="1">
    <source>
        <dbReference type="PROSITE" id="PS51819"/>
    </source>
</evidence>
<dbReference type="CDD" id="cd06587">
    <property type="entry name" value="VOC"/>
    <property type="match status" value="1"/>
</dbReference>
<dbReference type="InterPro" id="IPR037523">
    <property type="entry name" value="VOC_core"/>
</dbReference>
<organism evidence="2">
    <name type="scientific">[Ruminococcus] torques</name>
    <dbReference type="NCBI Taxonomy" id="33039"/>
    <lineage>
        <taxon>Bacteria</taxon>
        <taxon>Bacillati</taxon>
        <taxon>Bacillota</taxon>
        <taxon>Clostridia</taxon>
        <taxon>Lachnospirales</taxon>
        <taxon>Lachnospiraceae</taxon>
        <taxon>Mediterraneibacter</taxon>
    </lineage>
</organism>
<reference evidence="2" key="1">
    <citation type="submission" date="2019-11" db="EMBL/GenBank/DDBJ databases">
        <authorList>
            <person name="Feng L."/>
        </authorList>
    </citation>
    <scope>NUCLEOTIDE SEQUENCE</scope>
    <source>
        <strain evidence="2">RtorquesLFYP15</strain>
    </source>
</reference>
<accession>A0A6N3ACE6</accession>
<proteinExistence type="predicted"/>
<dbReference type="RefSeq" id="WP_423248534.1">
    <property type="nucleotide sequence ID" value="NZ_CACRUQ010000005.1"/>
</dbReference>